<feature type="transmembrane region" description="Helical" evidence="1">
    <location>
        <begin position="12"/>
        <end position="34"/>
    </location>
</feature>
<organism evidence="2 3">
    <name type="scientific">Profundibacterium mesophilum KAUST100406-0324</name>
    <dbReference type="NCBI Taxonomy" id="1037889"/>
    <lineage>
        <taxon>Bacteria</taxon>
        <taxon>Pseudomonadati</taxon>
        <taxon>Pseudomonadota</taxon>
        <taxon>Alphaproteobacteria</taxon>
        <taxon>Rhodobacterales</taxon>
        <taxon>Roseobacteraceae</taxon>
        <taxon>Profundibacterium</taxon>
    </lineage>
</organism>
<dbReference type="Proteomes" id="UP000698242">
    <property type="component" value="Unassembled WGS sequence"/>
</dbReference>
<keyword evidence="1" id="KW-1133">Transmembrane helix</keyword>
<gene>
    <name evidence="2" type="ORF">PMES_01120</name>
</gene>
<keyword evidence="3" id="KW-1185">Reference proteome</keyword>
<dbReference type="AlphaFoldDB" id="A0A921NX67"/>
<evidence type="ECO:0008006" key="4">
    <source>
        <dbReference type="Google" id="ProtNLM"/>
    </source>
</evidence>
<evidence type="ECO:0000313" key="3">
    <source>
        <dbReference type="Proteomes" id="UP000698242"/>
    </source>
</evidence>
<keyword evidence="1" id="KW-0472">Membrane</keyword>
<dbReference type="RefSeq" id="WP_159964529.1">
    <property type="nucleotide sequence ID" value="NZ_APKE01000014.1"/>
</dbReference>
<protein>
    <recommendedName>
        <fullName evidence="4">LPS export ABC transporter periplasmic protein LptC</fullName>
    </recommendedName>
</protein>
<proteinExistence type="predicted"/>
<dbReference type="OrthoDB" id="7871110at2"/>
<dbReference type="EMBL" id="APKE01000014">
    <property type="protein sequence ID" value="KAF0676389.1"/>
    <property type="molecule type" value="Genomic_DNA"/>
</dbReference>
<sequence length="204" mass="21422">MRHHDNGYSRLIAWLKIALPLAALGILSTLFLVAEQRGSRSELPYSDVDIERFLREQRIGNPNYAGLTADGSAITLSADSALPGAPSGAVRTSELIGVLETPDGGRIDLSSSSGRIDPESDSARLGGGVVLRSSTGYRITAEAFTAALGRTHLRSEGPVRASGPAGTLEAGGMELAPSGARYVLSFTDGVRLVYRPASLEETDP</sequence>
<comment type="caution">
    <text evidence="2">The sequence shown here is derived from an EMBL/GenBank/DDBJ whole genome shotgun (WGS) entry which is preliminary data.</text>
</comment>
<evidence type="ECO:0000256" key="1">
    <source>
        <dbReference type="SAM" id="Phobius"/>
    </source>
</evidence>
<name>A0A921NX67_9RHOB</name>
<evidence type="ECO:0000313" key="2">
    <source>
        <dbReference type="EMBL" id="KAF0676389.1"/>
    </source>
</evidence>
<accession>A0A921NX67</accession>
<keyword evidence="1" id="KW-0812">Transmembrane</keyword>
<reference evidence="2" key="1">
    <citation type="submission" date="2013-03" db="EMBL/GenBank/DDBJ databases">
        <title>Genome Sequence of the Profundibacterium mesophilum strain KAUST100406-0324T from Red Sea, a novel genus in the family Rhodobacteraceae.</title>
        <authorList>
            <person name="Essack M."/>
            <person name="Alam I."/>
            <person name="Lafi F."/>
            <person name="Alawi W."/>
            <person name="Kamanu F."/>
            <person name="Al-Suwailem A."/>
            <person name="Lee O.O."/>
            <person name="Xu Y."/>
            <person name="Bajic V."/>
            <person name="Qian P.-Y."/>
            <person name="Archer J."/>
        </authorList>
    </citation>
    <scope>NUCLEOTIDE SEQUENCE</scope>
    <source>
        <strain evidence="2">KAUST100406-0324</strain>
    </source>
</reference>